<dbReference type="Proteomes" id="UP000593571">
    <property type="component" value="Unassembled WGS sequence"/>
</dbReference>
<feature type="region of interest" description="Disordered" evidence="1">
    <location>
        <begin position="1"/>
        <end position="22"/>
    </location>
</feature>
<gene>
    <name evidence="2" type="ORF">HJG63_009460</name>
</gene>
<organism evidence="2 3">
    <name type="scientific">Rousettus aegyptiacus</name>
    <name type="common">Egyptian fruit bat</name>
    <name type="synonym">Pteropus aegyptiacus</name>
    <dbReference type="NCBI Taxonomy" id="9407"/>
    <lineage>
        <taxon>Eukaryota</taxon>
        <taxon>Metazoa</taxon>
        <taxon>Chordata</taxon>
        <taxon>Craniata</taxon>
        <taxon>Vertebrata</taxon>
        <taxon>Euteleostomi</taxon>
        <taxon>Mammalia</taxon>
        <taxon>Eutheria</taxon>
        <taxon>Laurasiatheria</taxon>
        <taxon>Chiroptera</taxon>
        <taxon>Yinpterochiroptera</taxon>
        <taxon>Pteropodoidea</taxon>
        <taxon>Pteropodidae</taxon>
        <taxon>Rousettinae</taxon>
        <taxon>Rousettus</taxon>
    </lineage>
</organism>
<comment type="caution">
    <text evidence="2">The sequence shown here is derived from an EMBL/GenBank/DDBJ whole genome shotgun (WGS) entry which is preliminary data.</text>
</comment>
<proteinExistence type="predicted"/>
<feature type="region of interest" description="Disordered" evidence="1">
    <location>
        <begin position="62"/>
        <end position="93"/>
    </location>
</feature>
<evidence type="ECO:0000256" key="1">
    <source>
        <dbReference type="SAM" id="MobiDB-lite"/>
    </source>
</evidence>
<feature type="compositionally biased region" description="Low complexity" evidence="1">
    <location>
        <begin position="82"/>
        <end position="91"/>
    </location>
</feature>
<keyword evidence="3" id="KW-1185">Reference proteome</keyword>
<reference evidence="2 3" key="1">
    <citation type="journal article" date="2020" name="Nature">
        <title>Six reference-quality genomes reveal evolution of bat adaptations.</title>
        <authorList>
            <person name="Jebb D."/>
            <person name="Huang Z."/>
            <person name="Pippel M."/>
            <person name="Hughes G.M."/>
            <person name="Lavrichenko K."/>
            <person name="Devanna P."/>
            <person name="Winkler S."/>
            <person name="Jermiin L.S."/>
            <person name="Skirmuntt E.C."/>
            <person name="Katzourakis A."/>
            <person name="Burkitt-Gray L."/>
            <person name="Ray D.A."/>
            <person name="Sullivan K.A.M."/>
            <person name="Roscito J.G."/>
            <person name="Kirilenko B.M."/>
            <person name="Davalos L.M."/>
            <person name="Corthals A.P."/>
            <person name="Power M.L."/>
            <person name="Jones G."/>
            <person name="Ransome R.D."/>
            <person name="Dechmann D.K.N."/>
            <person name="Locatelli A.G."/>
            <person name="Puechmaille S.J."/>
            <person name="Fedrigo O."/>
            <person name="Jarvis E.D."/>
            <person name="Hiller M."/>
            <person name="Vernes S.C."/>
            <person name="Myers E.W."/>
            <person name="Teeling E.C."/>
        </authorList>
    </citation>
    <scope>NUCLEOTIDE SEQUENCE [LARGE SCALE GENOMIC DNA]</scope>
    <source>
        <strain evidence="2">MRouAeg1</strain>
        <tissue evidence="2">Muscle</tissue>
    </source>
</reference>
<dbReference type="AlphaFoldDB" id="A0A7J8C2U5"/>
<evidence type="ECO:0000313" key="2">
    <source>
        <dbReference type="EMBL" id="KAF6405150.1"/>
    </source>
</evidence>
<sequence length="134" mass="13869">MAQPRVGSTMTGSLASTSGPTQTNPLPVQVLMASSSSLVPCLQLSAPFSPLLAARATFRARQPLPHHAPRTPATPLPPGHAPHTLSSGLPPSHLPLPPSSAALSLCLCSGCFLQAKDVPRGPARMHAFALLEEM</sequence>
<accession>A0A7J8C2U5</accession>
<evidence type="ECO:0000313" key="3">
    <source>
        <dbReference type="Proteomes" id="UP000593571"/>
    </source>
</evidence>
<name>A0A7J8C2U5_ROUAE</name>
<dbReference type="EMBL" id="JACASE010000015">
    <property type="protein sequence ID" value="KAF6405150.1"/>
    <property type="molecule type" value="Genomic_DNA"/>
</dbReference>
<protein>
    <submittedName>
        <fullName evidence="2">Uncharacterized protein</fullName>
    </submittedName>
</protein>